<reference evidence="1 2" key="1">
    <citation type="submission" date="2016-06" db="EMBL/GenBank/DDBJ databases">
        <authorList>
            <person name="Kjaerup R.B."/>
            <person name="Dalgaard T.S."/>
            <person name="Juul-Madsen H.R."/>
        </authorList>
    </citation>
    <scope>NUCLEOTIDE SEQUENCE [LARGE SCALE GENOMIC DNA]</scope>
    <source>
        <strain evidence="1">3</strain>
    </source>
</reference>
<proteinExistence type="predicted"/>
<gene>
    <name evidence="1" type="ORF">ACCAA_1110009</name>
</gene>
<accession>A0A1A8XEW1</accession>
<protein>
    <submittedName>
        <fullName evidence="1">Uncharacterized protein</fullName>
    </submittedName>
</protein>
<organism evidence="1 2">
    <name type="scientific">Candidatus Accumulibacter aalborgensis</name>
    <dbReference type="NCBI Taxonomy" id="1860102"/>
    <lineage>
        <taxon>Bacteria</taxon>
        <taxon>Pseudomonadati</taxon>
        <taxon>Pseudomonadota</taxon>
        <taxon>Betaproteobacteria</taxon>
        <taxon>Candidatus Accumulibacter</taxon>
    </lineage>
</organism>
<sequence length="91" mass="10618">MNGAGEFIAVDLHADEKKLILDLGGFWVKDETTQADLKNGRKKWIRFRPHLFSELIGELSYHCNRCRNAYKRQLLDTLIDHLEGTLFSSRR</sequence>
<dbReference type="EMBL" id="FLQX01000015">
    <property type="protein sequence ID" value="SBT03715.1"/>
    <property type="molecule type" value="Genomic_DNA"/>
</dbReference>
<dbReference type="AlphaFoldDB" id="A0A1A8XEW1"/>
<keyword evidence="2" id="KW-1185">Reference proteome</keyword>
<name>A0A1A8XEW1_9PROT</name>
<evidence type="ECO:0000313" key="2">
    <source>
        <dbReference type="Proteomes" id="UP000199169"/>
    </source>
</evidence>
<dbReference type="Proteomes" id="UP000199169">
    <property type="component" value="Unassembled WGS sequence"/>
</dbReference>
<evidence type="ECO:0000313" key="1">
    <source>
        <dbReference type="EMBL" id="SBT03715.1"/>
    </source>
</evidence>